<feature type="compositionally biased region" description="Polar residues" evidence="1">
    <location>
        <begin position="322"/>
        <end position="349"/>
    </location>
</feature>
<dbReference type="OrthoDB" id="4364651at2759"/>
<evidence type="ECO:0000313" key="3">
    <source>
        <dbReference type="Proteomes" id="UP001150942"/>
    </source>
</evidence>
<evidence type="ECO:0000256" key="1">
    <source>
        <dbReference type="SAM" id="MobiDB-lite"/>
    </source>
</evidence>
<reference evidence="2" key="2">
    <citation type="journal article" date="2023" name="IMA Fungus">
        <title>Comparative genomic study of the Penicillium genus elucidates a diverse pangenome and 15 lateral gene transfer events.</title>
        <authorList>
            <person name="Petersen C."/>
            <person name="Sorensen T."/>
            <person name="Nielsen M.R."/>
            <person name="Sondergaard T.E."/>
            <person name="Sorensen J.L."/>
            <person name="Fitzpatrick D.A."/>
            <person name="Frisvad J.C."/>
            <person name="Nielsen K.L."/>
        </authorList>
    </citation>
    <scope>NUCLEOTIDE SEQUENCE</scope>
    <source>
        <strain evidence="2">IBT 20477</strain>
    </source>
</reference>
<feature type="compositionally biased region" description="Low complexity" evidence="1">
    <location>
        <begin position="350"/>
        <end position="361"/>
    </location>
</feature>
<name>A0A9W9MC37_9EURO</name>
<dbReference type="Proteomes" id="UP001150942">
    <property type="component" value="Unassembled WGS sequence"/>
</dbReference>
<keyword evidence="3" id="KW-1185">Reference proteome</keyword>
<feature type="region of interest" description="Disordered" evidence="1">
    <location>
        <begin position="610"/>
        <end position="648"/>
    </location>
</feature>
<organism evidence="2 3">
    <name type="scientific">Penicillium cf. viridicatum</name>
    <dbReference type="NCBI Taxonomy" id="2972119"/>
    <lineage>
        <taxon>Eukaryota</taxon>
        <taxon>Fungi</taxon>
        <taxon>Dikarya</taxon>
        <taxon>Ascomycota</taxon>
        <taxon>Pezizomycotina</taxon>
        <taxon>Eurotiomycetes</taxon>
        <taxon>Eurotiomycetidae</taxon>
        <taxon>Eurotiales</taxon>
        <taxon>Aspergillaceae</taxon>
        <taxon>Penicillium</taxon>
    </lineage>
</organism>
<comment type="caution">
    <text evidence="2">The sequence shown here is derived from an EMBL/GenBank/DDBJ whole genome shotgun (WGS) entry which is preliminary data.</text>
</comment>
<sequence length="648" mass="73149">MPAHHHCNAHAGLPRVWLGWGELGNRKAQLQEEQHDYFETHRPDFKLRHPNTGRRGWNVHLDVIRKSTRWIDWRIHKTGDKQKLVLPDLVRVEQIDSLLNFFYTGDYSVEEADLRYYSIRPCPGGCVTCPQICQLLRIHLAMFQTALLLRITDLQALALRRFRDLMDTAPAFVLQYAVQAVYSREPIPDGSNNFQITGLKSVKDYRPELVLPAVLRYCGYYRLNPQQITRNGKKVRVFGESEFAELRRKSPKFGGDLALGLWLDTIDITVPTIQFPGNSEPIRSLHPYMKTPLAPQVVDPKRSNYQYVTYLQPLPFKDFNDQRPSNTPTWTPSPQRTPQRTSTGSFVTPQTSLQRSQTRSSFNPSSQASVQQTPVIPQLTPEQTEEFNFLNEALLDNTIDQIAAQLPQEYSTGPAGLNDIDWTNTMDWSGADVPDIDFSALLNDNAMGEPDVNALDLTQAMNWTGEDLANVDFTQLLNDDTLDLESFDPSCLDLPMDMDLDLTDLNSFDMAGLPDIDFSGLTSDTDFFGLTPQDSMDSAFLTQPQYMDSFFPRMDNNVTVPQELNFLPEPLNSEMVVDSTASSLRAALSAPTPAEQQAAQSAFLSARDKSCTPVSGKSQDSRVSSSSTQTRYNLRTRPSMADVIDELR</sequence>
<accession>A0A9W9MC37</accession>
<protein>
    <recommendedName>
        <fullName evidence="4">BTB domain-containing protein</fullName>
    </recommendedName>
</protein>
<dbReference type="AlphaFoldDB" id="A0A9W9MC37"/>
<proteinExistence type="predicted"/>
<feature type="compositionally biased region" description="Low complexity" evidence="1">
    <location>
        <begin position="615"/>
        <end position="627"/>
    </location>
</feature>
<gene>
    <name evidence="2" type="ORF">N7449_008115</name>
</gene>
<evidence type="ECO:0000313" key="2">
    <source>
        <dbReference type="EMBL" id="KAJ5197636.1"/>
    </source>
</evidence>
<feature type="region of interest" description="Disordered" evidence="1">
    <location>
        <begin position="316"/>
        <end position="374"/>
    </location>
</feature>
<dbReference type="EMBL" id="JAPQKQ010000005">
    <property type="protein sequence ID" value="KAJ5197636.1"/>
    <property type="molecule type" value="Genomic_DNA"/>
</dbReference>
<evidence type="ECO:0008006" key="4">
    <source>
        <dbReference type="Google" id="ProtNLM"/>
    </source>
</evidence>
<feature type="compositionally biased region" description="Polar residues" evidence="1">
    <location>
        <begin position="362"/>
        <end position="374"/>
    </location>
</feature>
<reference evidence="2" key="1">
    <citation type="submission" date="2022-11" db="EMBL/GenBank/DDBJ databases">
        <authorList>
            <person name="Petersen C."/>
        </authorList>
    </citation>
    <scope>NUCLEOTIDE SEQUENCE</scope>
    <source>
        <strain evidence="2">IBT 20477</strain>
    </source>
</reference>